<comment type="caution">
    <text evidence="1">The sequence shown here is derived from an EMBL/GenBank/DDBJ whole genome shotgun (WGS) entry which is preliminary data.</text>
</comment>
<proteinExistence type="predicted"/>
<protein>
    <submittedName>
        <fullName evidence="1">Uncharacterized protein</fullName>
    </submittedName>
</protein>
<organism evidence="1 2">
    <name type="scientific">Rhododendron molle</name>
    <name type="common">Chinese azalea</name>
    <name type="synonym">Azalea mollis</name>
    <dbReference type="NCBI Taxonomy" id="49168"/>
    <lineage>
        <taxon>Eukaryota</taxon>
        <taxon>Viridiplantae</taxon>
        <taxon>Streptophyta</taxon>
        <taxon>Embryophyta</taxon>
        <taxon>Tracheophyta</taxon>
        <taxon>Spermatophyta</taxon>
        <taxon>Magnoliopsida</taxon>
        <taxon>eudicotyledons</taxon>
        <taxon>Gunneridae</taxon>
        <taxon>Pentapetalae</taxon>
        <taxon>asterids</taxon>
        <taxon>Ericales</taxon>
        <taxon>Ericaceae</taxon>
        <taxon>Ericoideae</taxon>
        <taxon>Rhodoreae</taxon>
        <taxon>Rhododendron</taxon>
    </lineage>
</organism>
<evidence type="ECO:0000313" key="1">
    <source>
        <dbReference type="EMBL" id="KAI8538436.1"/>
    </source>
</evidence>
<evidence type="ECO:0000313" key="2">
    <source>
        <dbReference type="Proteomes" id="UP001062846"/>
    </source>
</evidence>
<accession>A0ACC0MBN5</accession>
<dbReference type="Proteomes" id="UP001062846">
    <property type="component" value="Chromosome 9"/>
</dbReference>
<reference evidence="1" key="1">
    <citation type="submission" date="2022-02" db="EMBL/GenBank/DDBJ databases">
        <title>Plant Genome Project.</title>
        <authorList>
            <person name="Zhang R.-G."/>
        </authorList>
    </citation>
    <scope>NUCLEOTIDE SEQUENCE</scope>
    <source>
        <strain evidence="1">AT1</strain>
    </source>
</reference>
<dbReference type="EMBL" id="CM046396">
    <property type="protein sequence ID" value="KAI8538436.1"/>
    <property type="molecule type" value="Genomic_DNA"/>
</dbReference>
<keyword evidence="2" id="KW-1185">Reference proteome</keyword>
<name>A0ACC0MBN5_RHOML</name>
<sequence>MPMGERQVSPLIWARLADRTLGAWVGSAKFPIDDTCQTSIGCSANLEMDNLFIFIFNLFFRAPAMMLVNLANAGVGRAPLLMLEGFGPQWSSVEPSDSGLAHPIIVISSDFESSRDDSEDLFIREYLERHRSRRQTSSSSSDSNAERDYEYDSKFNTEPEITFSPSTHSDTELELGLEAESKFRSQAEATTSSRSKPSET</sequence>
<gene>
    <name evidence="1" type="ORF">RHMOL_Rhmol09G0103300</name>
</gene>